<feature type="transmembrane region" description="Helical" evidence="10">
    <location>
        <begin position="134"/>
        <end position="153"/>
    </location>
</feature>
<dbReference type="Pfam" id="PF02949">
    <property type="entry name" value="7tm_6"/>
    <property type="match status" value="1"/>
</dbReference>
<dbReference type="GO" id="GO:0004984">
    <property type="term" value="F:olfactory receptor activity"/>
    <property type="evidence" value="ECO:0007669"/>
    <property type="project" value="InterPro"/>
</dbReference>
<dbReference type="KEGG" id="fas:105272229"/>
<dbReference type="GO" id="GO:0007165">
    <property type="term" value="P:signal transduction"/>
    <property type="evidence" value="ECO:0007669"/>
    <property type="project" value="UniProtKB-KW"/>
</dbReference>
<evidence type="ECO:0000256" key="1">
    <source>
        <dbReference type="ARBA" id="ARBA00004651"/>
    </source>
</evidence>
<dbReference type="InterPro" id="IPR004117">
    <property type="entry name" value="7tm6_olfct_rcpt"/>
</dbReference>
<proteinExistence type="inferred from homology"/>
<feature type="transmembrane region" description="Helical" evidence="10">
    <location>
        <begin position="253"/>
        <end position="270"/>
    </location>
</feature>
<feature type="transmembrane region" description="Helical" evidence="10">
    <location>
        <begin position="221"/>
        <end position="241"/>
    </location>
</feature>
<evidence type="ECO:0000256" key="2">
    <source>
        <dbReference type="ARBA" id="ARBA00022475"/>
    </source>
</evidence>
<dbReference type="PANTHER" id="PTHR21137:SF35">
    <property type="entry name" value="ODORANT RECEPTOR 19A-RELATED"/>
    <property type="match status" value="1"/>
</dbReference>
<comment type="subcellular location">
    <subcellularLocation>
        <location evidence="1 10">Cell membrane</location>
        <topology evidence="1 10">Multi-pass membrane protein</topology>
    </subcellularLocation>
</comment>
<dbReference type="OrthoDB" id="7550677at2759"/>
<evidence type="ECO:0000256" key="9">
    <source>
        <dbReference type="ARBA" id="ARBA00023224"/>
    </source>
</evidence>
<accession>A0A9R1TN31</accession>
<reference evidence="12" key="1">
    <citation type="submission" date="2025-08" db="UniProtKB">
        <authorList>
            <consortium name="RefSeq"/>
        </authorList>
    </citation>
    <scope>IDENTIFICATION</scope>
    <source>
        <strain evidence="12">USDA-PBARC FA_bdor</strain>
        <tissue evidence="12">Whole organism</tissue>
    </source>
</reference>
<dbReference type="PANTHER" id="PTHR21137">
    <property type="entry name" value="ODORANT RECEPTOR"/>
    <property type="match status" value="1"/>
</dbReference>
<evidence type="ECO:0000256" key="3">
    <source>
        <dbReference type="ARBA" id="ARBA00022606"/>
    </source>
</evidence>
<keyword evidence="2" id="KW-1003">Cell membrane</keyword>
<gene>
    <name evidence="12" type="primary">LOC105272229</name>
</gene>
<comment type="similarity">
    <text evidence="10">Belongs to the insect chemoreceptor superfamily. Heteromeric odorant receptor channel (TC 1.A.69) family.</text>
</comment>
<keyword evidence="5 10" id="KW-0552">Olfaction</keyword>
<dbReference type="GO" id="GO:0005886">
    <property type="term" value="C:plasma membrane"/>
    <property type="evidence" value="ECO:0007669"/>
    <property type="project" value="UniProtKB-SubCell"/>
</dbReference>
<protein>
    <recommendedName>
        <fullName evidence="10">Odorant receptor</fullName>
    </recommendedName>
</protein>
<dbReference type="GO" id="GO:0005549">
    <property type="term" value="F:odorant binding"/>
    <property type="evidence" value="ECO:0007669"/>
    <property type="project" value="InterPro"/>
</dbReference>
<feature type="transmembrane region" description="Helical" evidence="10">
    <location>
        <begin position="82"/>
        <end position="100"/>
    </location>
</feature>
<keyword evidence="8 10" id="KW-0675">Receptor</keyword>
<name>A0A9R1TN31_9HYME</name>
<evidence type="ECO:0000256" key="7">
    <source>
        <dbReference type="ARBA" id="ARBA00023136"/>
    </source>
</evidence>
<evidence type="ECO:0000313" key="12">
    <source>
        <dbReference type="RefSeq" id="XP_011312550.1"/>
    </source>
</evidence>
<evidence type="ECO:0000256" key="8">
    <source>
        <dbReference type="ARBA" id="ARBA00023170"/>
    </source>
</evidence>
<dbReference type="GeneID" id="105272229"/>
<dbReference type="RefSeq" id="XP_011312550.1">
    <property type="nucleotide sequence ID" value="XM_011314248.1"/>
</dbReference>
<keyword evidence="11" id="KW-1185">Reference proteome</keyword>
<keyword evidence="6 10" id="KW-1133">Transmembrane helix</keyword>
<keyword evidence="3 10" id="KW-0716">Sensory transduction</keyword>
<sequence length="344" mass="40395">MEFWNQNHYSCLKFLSCCLGLWPYQSMRESLIFRIIAVFLFLFQTIPQVKKILDRIRNDWEIFKDDNLLEILRSYTRQGHKFSALYAVSLYTCSLFLTLAPIELRLINILVKSNMSIPKFFIPMEYPIMNIEKYYYEILFVTELSVSVIMLMIITYDLFFFLCAQHICGLFAALGVAIEKVPLTKTCEKDYGYDYLRRCIQIHERAIGHTRLLDEILRWNTFILLGLTMIDMSMIELQLVLHLDDIGRVLKNLIFIGSVMTRFFVVCFVSQRVTDHSIDFQINVINSQWCDTSLKSQKLIQFVMMRSQKPCQLTAGKLLIMSFELFTVIVKTSGSYFTMLLAMQ</sequence>
<evidence type="ECO:0000256" key="10">
    <source>
        <dbReference type="RuleBase" id="RU351113"/>
    </source>
</evidence>
<keyword evidence="4 10" id="KW-0812">Transmembrane</keyword>
<evidence type="ECO:0000256" key="4">
    <source>
        <dbReference type="ARBA" id="ARBA00022692"/>
    </source>
</evidence>
<evidence type="ECO:0000256" key="5">
    <source>
        <dbReference type="ARBA" id="ARBA00022725"/>
    </source>
</evidence>
<organism evidence="11 12">
    <name type="scientific">Fopius arisanus</name>
    <dbReference type="NCBI Taxonomy" id="64838"/>
    <lineage>
        <taxon>Eukaryota</taxon>
        <taxon>Metazoa</taxon>
        <taxon>Ecdysozoa</taxon>
        <taxon>Arthropoda</taxon>
        <taxon>Hexapoda</taxon>
        <taxon>Insecta</taxon>
        <taxon>Pterygota</taxon>
        <taxon>Neoptera</taxon>
        <taxon>Endopterygota</taxon>
        <taxon>Hymenoptera</taxon>
        <taxon>Apocrita</taxon>
        <taxon>Ichneumonoidea</taxon>
        <taxon>Braconidae</taxon>
        <taxon>Opiinae</taxon>
        <taxon>Fopius</taxon>
    </lineage>
</organism>
<dbReference type="Proteomes" id="UP000694866">
    <property type="component" value="Unplaced"/>
</dbReference>
<comment type="caution">
    <text evidence="10">Lacks conserved residue(s) required for the propagation of feature annotation.</text>
</comment>
<dbReference type="AlphaFoldDB" id="A0A9R1TN31"/>
<evidence type="ECO:0000313" key="11">
    <source>
        <dbReference type="Proteomes" id="UP000694866"/>
    </source>
</evidence>
<feature type="transmembrane region" description="Helical" evidence="10">
    <location>
        <begin position="31"/>
        <end position="49"/>
    </location>
</feature>
<keyword evidence="9 10" id="KW-0807">Transducer</keyword>
<keyword evidence="7 10" id="KW-0472">Membrane</keyword>
<evidence type="ECO:0000256" key="6">
    <source>
        <dbReference type="ARBA" id="ARBA00022989"/>
    </source>
</evidence>